<feature type="domain" description="Metallo-beta-lactamase" evidence="2">
    <location>
        <begin position="126"/>
        <end position="319"/>
    </location>
</feature>
<dbReference type="Pfam" id="PF12706">
    <property type="entry name" value="Lactamase_B_2"/>
    <property type="match status" value="1"/>
</dbReference>
<sequence length="377" mass="42858">MKKRWFLVPLALLAVPVFAFQAGLFPELGARPAAEDRLRFLASEAYNPEAGIFENRRADLVAQMQENMETIPMLRKWFAKRPDARPVSELPQRQPDLQQFLSASSETKIIWFGHSTFLLNIAGTIVLVDPVFGDTASPVSFMVKRFQPPVLELEELPPIDIILISHDHYDHLDKPSIDFFVDKATQFITPLGVGVHLKRWGISEHRITERDWWQSHESHGVEFTAAPAQHFSGRDGANNNETLWASWVVAGPATRLFFSGDSGYDTHFSQIGERLGPFDLAFMENGQYDQAWPYVHMLPPETIQAFKDVNASRLMPVHWGMFELAFHTWYEPAAAVSRLAEQEGIELVTPMLGELITLDNSLRTTHWWETVAHANPE</sequence>
<dbReference type="PANTHER" id="PTHR15032:SF4">
    <property type="entry name" value="N-ACYL-PHOSPHATIDYLETHANOLAMINE-HYDROLYZING PHOSPHOLIPASE D"/>
    <property type="match status" value="1"/>
</dbReference>
<accession>A0A2Z2NK82</accession>
<protein>
    <recommendedName>
        <fullName evidence="2">Metallo-beta-lactamase domain-containing protein</fullName>
    </recommendedName>
</protein>
<dbReference type="OrthoDB" id="9805728at2"/>
<evidence type="ECO:0000259" key="2">
    <source>
        <dbReference type="Pfam" id="PF12706"/>
    </source>
</evidence>
<dbReference type="RefSeq" id="WP_088916409.1">
    <property type="nucleotide sequence ID" value="NZ_CP018632.1"/>
</dbReference>
<dbReference type="KEGG" id="gai:IMCC3135_04010"/>
<organism evidence="3 4">
    <name type="scientific">Granulosicoccus antarcticus IMCC3135</name>
    <dbReference type="NCBI Taxonomy" id="1192854"/>
    <lineage>
        <taxon>Bacteria</taxon>
        <taxon>Pseudomonadati</taxon>
        <taxon>Pseudomonadota</taxon>
        <taxon>Gammaproteobacteria</taxon>
        <taxon>Chromatiales</taxon>
        <taxon>Granulosicoccaceae</taxon>
        <taxon>Granulosicoccus</taxon>
    </lineage>
</organism>
<keyword evidence="1" id="KW-0732">Signal</keyword>
<proteinExistence type="predicted"/>
<dbReference type="Gene3D" id="3.60.15.10">
    <property type="entry name" value="Ribonuclease Z/Hydroxyacylglutathione hydrolase-like"/>
    <property type="match status" value="1"/>
</dbReference>
<dbReference type="InterPro" id="IPR001279">
    <property type="entry name" value="Metallo-B-lactamas"/>
</dbReference>
<dbReference type="PIRSF" id="PIRSF038896">
    <property type="entry name" value="NAPE-PLD"/>
    <property type="match status" value="1"/>
</dbReference>
<evidence type="ECO:0000313" key="4">
    <source>
        <dbReference type="Proteomes" id="UP000250079"/>
    </source>
</evidence>
<evidence type="ECO:0000313" key="3">
    <source>
        <dbReference type="EMBL" id="ASJ70915.1"/>
    </source>
</evidence>
<dbReference type="SUPFAM" id="SSF56281">
    <property type="entry name" value="Metallo-hydrolase/oxidoreductase"/>
    <property type="match status" value="1"/>
</dbReference>
<dbReference type="GO" id="GO:0070290">
    <property type="term" value="F:N-acylphosphatidylethanolamine-specific phospholipase D activity"/>
    <property type="evidence" value="ECO:0007669"/>
    <property type="project" value="InterPro"/>
</dbReference>
<dbReference type="AlphaFoldDB" id="A0A2Z2NK82"/>
<dbReference type="PANTHER" id="PTHR15032">
    <property type="entry name" value="N-ACYL-PHOSPHATIDYLETHANOLAMINE-HYDROLYZING PHOSPHOLIPASE D"/>
    <property type="match status" value="1"/>
</dbReference>
<feature type="chain" id="PRO_5016232590" description="Metallo-beta-lactamase domain-containing protein" evidence="1">
    <location>
        <begin position="20"/>
        <end position="377"/>
    </location>
</feature>
<dbReference type="Proteomes" id="UP000250079">
    <property type="component" value="Chromosome"/>
</dbReference>
<gene>
    <name evidence="3" type="ORF">IMCC3135_04010</name>
</gene>
<feature type="signal peptide" evidence="1">
    <location>
        <begin position="1"/>
        <end position="19"/>
    </location>
</feature>
<dbReference type="InterPro" id="IPR024884">
    <property type="entry name" value="NAPE-PLD"/>
</dbReference>
<dbReference type="EMBL" id="CP018632">
    <property type="protein sequence ID" value="ASJ70915.1"/>
    <property type="molecule type" value="Genomic_DNA"/>
</dbReference>
<dbReference type="GO" id="GO:0005737">
    <property type="term" value="C:cytoplasm"/>
    <property type="evidence" value="ECO:0007669"/>
    <property type="project" value="TreeGrafter"/>
</dbReference>
<keyword evidence="4" id="KW-1185">Reference proteome</keyword>
<name>A0A2Z2NK82_9GAMM</name>
<dbReference type="GO" id="GO:0008270">
    <property type="term" value="F:zinc ion binding"/>
    <property type="evidence" value="ECO:0007669"/>
    <property type="project" value="InterPro"/>
</dbReference>
<dbReference type="InterPro" id="IPR036866">
    <property type="entry name" value="RibonucZ/Hydroxyglut_hydro"/>
</dbReference>
<reference evidence="3 4" key="1">
    <citation type="submission" date="2016-12" db="EMBL/GenBank/DDBJ databases">
        <authorList>
            <person name="Song W.-J."/>
            <person name="Kurnit D.M."/>
        </authorList>
    </citation>
    <scope>NUCLEOTIDE SEQUENCE [LARGE SCALE GENOMIC DNA]</scope>
    <source>
        <strain evidence="3 4">IMCC3135</strain>
    </source>
</reference>
<evidence type="ECO:0000256" key="1">
    <source>
        <dbReference type="SAM" id="SignalP"/>
    </source>
</evidence>